<evidence type="ECO:0000313" key="2">
    <source>
        <dbReference type="Proteomes" id="UP000290289"/>
    </source>
</evidence>
<proteinExistence type="predicted"/>
<dbReference type="AlphaFoldDB" id="A0A498JRR0"/>
<reference evidence="1 2" key="1">
    <citation type="submission" date="2018-10" db="EMBL/GenBank/DDBJ databases">
        <title>A high-quality apple genome assembly.</title>
        <authorList>
            <person name="Hu J."/>
        </authorList>
    </citation>
    <scope>NUCLEOTIDE SEQUENCE [LARGE SCALE GENOMIC DNA]</scope>
    <source>
        <strain evidence="2">cv. HFTH1</strain>
        <tissue evidence="1">Young leaf</tissue>
    </source>
</reference>
<dbReference type="EMBL" id="RDQH01000331">
    <property type="protein sequence ID" value="RXH98130.1"/>
    <property type="molecule type" value="Genomic_DNA"/>
</dbReference>
<organism evidence="1 2">
    <name type="scientific">Malus domestica</name>
    <name type="common">Apple</name>
    <name type="synonym">Pyrus malus</name>
    <dbReference type="NCBI Taxonomy" id="3750"/>
    <lineage>
        <taxon>Eukaryota</taxon>
        <taxon>Viridiplantae</taxon>
        <taxon>Streptophyta</taxon>
        <taxon>Embryophyta</taxon>
        <taxon>Tracheophyta</taxon>
        <taxon>Spermatophyta</taxon>
        <taxon>Magnoliopsida</taxon>
        <taxon>eudicotyledons</taxon>
        <taxon>Gunneridae</taxon>
        <taxon>Pentapetalae</taxon>
        <taxon>rosids</taxon>
        <taxon>fabids</taxon>
        <taxon>Rosales</taxon>
        <taxon>Rosaceae</taxon>
        <taxon>Amygdaloideae</taxon>
        <taxon>Maleae</taxon>
        <taxon>Malus</taxon>
    </lineage>
</organism>
<keyword evidence="2" id="KW-1185">Reference proteome</keyword>
<protein>
    <submittedName>
        <fullName evidence="1">Uncharacterized protein</fullName>
    </submittedName>
</protein>
<evidence type="ECO:0000313" key="1">
    <source>
        <dbReference type="EMBL" id="RXH98130.1"/>
    </source>
</evidence>
<gene>
    <name evidence="1" type="ORF">DVH24_010455</name>
</gene>
<dbReference type="Proteomes" id="UP000290289">
    <property type="component" value="Chromosome 5"/>
</dbReference>
<sequence length="79" mass="9028">MRSKRWAEEPRQLTGVAHALGQGTVKEVIGVCGEAKQKQSELLVLILTERWELGMGKWGNGEMGRWDLKGECEWWGRDM</sequence>
<accession>A0A498JRR0</accession>
<comment type="caution">
    <text evidence="1">The sequence shown here is derived from an EMBL/GenBank/DDBJ whole genome shotgun (WGS) entry which is preliminary data.</text>
</comment>
<name>A0A498JRR0_MALDO</name>